<protein>
    <submittedName>
        <fullName evidence="1">Uncharacterized protein</fullName>
    </submittedName>
</protein>
<name>A0A812L1B9_9DINO</name>
<reference evidence="1" key="1">
    <citation type="submission" date="2021-02" db="EMBL/GenBank/DDBJ databases">
        <authorList>
            <person name="Dougan E. K."/>
            <person name="Rhodes N."/>
            <person name="Thang M."/>
            <person name="Chan C."/>
        </authorList>
    </citation>
    <scope>NUCLEOTIDE SEQUENCE</scope>
</reference>
<evidence type="ECO:0000313" key="1">
    <source>
        <dbReference type="EMBL" id="CAE7237309.1"/>
    </source>
</evidence>
<evidence type="ECO:0000313" key="2">
    <source>
        <dbReference type="Proteomes" id="UP000604046"/>
    </source>
</evidence>
<accession>A0A812L1B9</accession>
<dbReference type="EMBL" id="CAJNDS010000846">
    <property type="protein sequence ID" value="CAE7237309.1"/>
    <property type="molecule type" value="Genomic_DNA"/>
</dbReference>
<proteinExistence type="predicted"/>
<comment type="caution">
    <text evidence="1">The sequence shown here is derived from an EMBL/GenBank/DDBJ whole genome shotgun (WGS) entry which is preliminary data.</text>
</comment>
<gene>
    <name evidence="1" type="ORF">SNAT2548_LOCUS10312</name>
</gene>
<dbReference type="Proteomes" id="UP000604046">
    <property type="component" value="Unassembled WGS sequence"/>
</dbReference>
<keyword evidence="2" id="KW-1185">Reference proteome</keyword>
<sequence length="1703" mass="189692">MRNIMSKFKLGGQILVDSSLAQMTLSDMRFGLGALQVSWDQVKLAMRQPVNIDVENFSLDELFQLFSEFAGMLDDSAARAVSNCEVLSSVLSKFVLSGQLCLDGREGKISVKDAKFHLHALKIDWEQVRDWATKRIEIDLEKVTLDSLLDSLKNLVGCIDESANEAIISFQDHAIMKLLSKFKLGGQIFVESNSRQMTLSDMRFGLGALQVSWDQVKLAMRQPVNIDVENFSLDELFQLFSEFAGMLDDSAARAVSNCEVLSSVLSKFVLSGQLCLDGREGKISVKDAKFHLHALKIDWEQVRDWATKRIEIDLEKVTLDSLLDSLKNLLGCIDESANEAIISFQDHAIMKLLSKFKLGGQIFVESNSRQMTLSDMRFGLGALQVSWDQVKLAMRQPVNIDVENFSLDELFQLFSEFAGMLDDSAARAVSNCEVLSSVLSKFVLSGQLCLDGREGKISVKDAKFHLHALKIDWEQVRDWATKRIEIDLEKVTLDSLLDSLKNLVGCIDESANEAIISFQDHAIMKLLSKFKLRGQIFVESNSRQMTLSDMRFGLGALQVSWDQVKLAMRQPVNIDVENFSLDELFQLFSEFAGMLDDSAARAVSNCEVLSSVLSKFVLSGQLCLDGREGKISVKDAKFHLHALKIDWEQVRDWATKRIEIDLEKVTLDSLLDSLKNLVGCIDESANEAIISFQDHAIMKLLSKFKLGGQIFVESNSRQMTLSDMRFGLGALQVSWDQVKLAMRQPVNIDVENFSLDELFQLFSEFAGMLDDSAARAVSNCEVLSSVLSKFVLSGQLCLDGREGKISVKDAKFHLGSLTFCWEDVTRALHERVEVRFQRLTLSHLMTVMSEAAALFDVESSSCINQLQPLCDQHPALEVVVSKFGLSGYLCLSSQPKDLRVHSIELQIGLKVSIPLSKIIGSVGAGMEIEVEELTFEDLEEFTKTFRDKSAGMKAIDGMHEIFKSSDALKKFLKDVSISCKVVLGQGLDVQNLKVRVLNLFMYADTDNPKTVAFDFGKKGIAFHDAMRAAQEGIMTKVPSGSKALGTVGPTVHDCTQKVQFLKSRSGQELLFNLRAEYSKEKGFALCFVEATAHFDADCIGIKDCAFVGRYVKDKDIAKEFCAEFPQQLCSQTLYVKGVSKVGASRLPEDFVLAAKVKRLELEKMMTGARTDEFARTRGRVVVKPIVTKVSYQAEDRSGLVIIYTKKGRQPLDLIQCFCITPEVSGFFRDIGLHIVVKWFIFSHGWRADASKLEDVQQQDRQEIAEALQEQGCVESFVAFKIKVSVNGPFWQMLKCGEVDLEALMVWVSSRPFPSVTIALMQADFMCLAATGCVVVEGKEKLTGALKLDFKDPKKVTRAVLEASLEYHPTDQFVKASLAVDGAKGSAINLGHWVPILDWIEFYGIEGSIETKLTELQSASFTLSAGIRFVFGGKSSKPDATYEFSISYAPSDPDLAAFYGIGLVYVYNDSFRMSMLLRGLFHLPEGVYKPLTWVEQWFCPLQRFGMLAKQNRHELSLPAMKLSDEQRDERNMIVSFLKTNGITGKDQRIYAVQATWKLLGFEATVFAALCMPYVGTSSMQDLPEQAVKAAKQSLKGSLMATPQDQGSAMQGIQAEFFLRIKPWKVSIGDLPILRITGTKSDSDPLQAVVRVGGKAGDELYFCLDAKIVLFPGGMEFVAEAFVEFQKGGGKNGNKKQPRLTTPDH</sequence>
<organism evidence="1 2">
    <name type="scientific">Symbiodinium natans</name>
    <dbReference type="NCBI Taxonomy" id="878477"/>
    <lineage>
        <taxon>Eukaryota</taxon>
        <taxon>Sar</taxon>
        <taxon>Alveolata</taxon>
        <taxon>Dinophyceae</taxon>
        <taxon>Suessiales</taxon>
        <taxon>Symbiodiniaceae</taxon>
        <taxon>Symbiodinium</taxon>
    </lineage>
</organism>